<reference evidence="4" key="1">
    <citation type="submission" date="2018-05" db="EMBL/GenBank/DDBJ databases">
        <authorList>
            <person name="Cea G.-C."/>
            <person name="William W."/>
        </authorList>
    </citation>
    <scope>NUCLEOTIDE SEQUENCE [LARGE SCALE GENOMIC DNA]</scope>
    <source>
        <strain evidence="4">DB21MT 5</strain>
    </source>
</reference>
<keyword evidence="1" id="KW-0732">Signal</keyword>
<dbReference type="Pfam" id="PF07007">
    <property type="entry name" value="LprI"/>
    <property type="match status" value="1"/>
</dbReference>
<gene>
    <name evidence="3" type="ORF">MORIYA_0362</name>
</gene>
<dbReference type="EMBL" id="LS483250">
    <property type="protein sequence ID" value="SQD76840.1"/>
    <property type="molecule type" value="Genomic_DNA"/>
</dbReference>
<evidence type="ECO:0000313" key="4">
    <source>
        <dbReference type="Proteomes" id="UP000250163"/>
    </source>
</evidence>
<dbReference type="KEGG" id="mya:MORIYA_0362"/>
<feature type="chain" id="PRO_5016256832" description="Lysozyme inhibitor LprI-like N-terminal domain-containing protein" evidence="1">
    <location>
        <begin position="20"/>
        <end position="140"/>
    </location>
</feature>
<dbReference type="Gene3D" id="1.20.1270.180">
    <property type="match status" value="1"/>
</dbReference>
<dbReference type="InterPro" id="IPR009739">
    <property type="entry name" value="LprI-like_N"/>
</dbReference>
<keyword evidence="4" id="KW-1185">Reference proteome</keyword>
<protein>
    <recommendedName>
        <fullName evidence="2">Lysozyme inhibitor LprI-like N-terminal domain-containing protein</fullName>
    </recommendedName>
</protein>
<organism evidence="3 4">
    <name type="scientific">Moritella yayanosii</name>
    <dbReference type="NCBI Taxonomy" id="69539"/>
    <lineage>
        <taxon>Bacteria</taxon>
        <taxon>Pseudomonadati</taxon>
        <taxon>Pseudomonadota</taxon>
        <taxon>Gammaproteobacteria</taxon>
        <taxon>Alteromonadales</taxon>
        <taxon>Moritellaceae</taxon>
        <taxon>Moritella</taxon>
    </lineage>
</organism>
<evidence type="ECO:0000259" key="2">
    <source>
        <dbReference type="Pfam" id="PF07007"/>
    </source>
</evidence>
<accession>A0A330LJ04</accession>
<name>A0A330LJ04_9GAMM</name>
<sequence length="140" mass="15756">MVKVITFLLMSICSFGTMAASVDCDKAFNTLEINYCAKVELDKAEAEMQRYLSKSIAQYTADTNVVESINIAQSAWQSYSKSQCDSVFTMFRDGSLRVVMTLSCRTKLTQQRTHELWSQYLTYMDSSAPVLPEPTVSDLS</sequence>
<dbReference type="OrthoDB" id="7340239at2"/>
<feature type="signal peptide" evidence="1">
    <location>
        <begin position="1"/>
        <end position="19"/>
    </location>
</feature>
<feature type="domain" description="Lysozyme inhibitor LprI-like N-terminal" evidence="2">
    <location>
        <begin position="24"/>
        <end position="116"/>
    </location>
</feature>
<dbReference type="Proteomes" id="UP000250163">
    <property type="component" value="Chromosome MORIYA"/>
</dbReference>
<proteinExistence type="predicted"/>
<dbReference type="RefSeq" id="WP_112712180.1">
    <property type="nucleotide sequence ID" value="NZ_LS483250.1"/>
</dbReference>
<dbReference type="AlphaFoldDB" id="A0A330LJ04"/>
<evidence type="ECO:0000256" key="1">
    <source>
        <dbReference type="SAM" id="SignalP"/>
    </source>
</evidence>
<evidence type="ECO:0000313" key="3">
    <source>
        <dbReference type="EMBL" id="SQD76840.1"/>
    </source>
</evidence>